<keyword evidence="4" id="KW-1185">Reference proteome</keyword>
<keyword evidence="2" id="KW-1133">Transmembrane helix</keyword>
<keyword evidence="2" id="KW-0812">Transmembrane</keyword>
<dbReference type="OrthoDB" id="3694969at2759"/>
<feature type="compositionally biased region" description="Polar residues" evidence="1">
    <location>
        <begin position="187"/>
        <end position="211"/>
    </location>
</feature>
<proteinExistence type="predicted"/>
<keyword evidence="2" id="KW-0472">Membrane</keyword>
<feature type="compositionally biased region" description="Polar residues" evidence="1">
    <location>
        <begin position="232"/>
        <end position="244"/>
    </location>
</feature>
<evidence type="ECO:0000256" key="2">
    <source>
        <dbReference type="SAM" id="Phobius"/>
    </source>
</evidence>
<feature type="compositionally biased region" description="Polar residues" evidence="1">
    <location>
        <begin position="117"/>
        <end position="133"/>
    </location>
</feature>
<organism evidence="3 4">
    <name type="scientific">Clathrospora elynae</name>
    <dbReference type="NCBI Taxonomy" id="706981"/>
    <lineage>
        <taxon>Eukaryota</taxon>
        <taxon>Fungi</taxon>
        <taxon>Dikarya</taxon>
        <taxon>Ascomycota</taxon>
        <taxon>Pezizomycotina</taxon>
        <taxon>Dothideomycetes</taxon>
        <taxon>Pleosporomycetidae</taxon>
        <taxon>Pleosporales</taxon>
        <taxon>Diademaceae</taxon>
        <taxon>Clathrospora</taxon>
    </lineage>
</organism>
<name>A0A6A5SMQ9_9PLEO</name>
<feature type="transmembrane region" description="Helical" evidence="2">
    <location>
        <begin position="37"/>
        <end position="54"/>
    </location>
</feature>
<feature type="compositionally biased region" description="Low complexity" evidence="1">
    <location>
        <begin position="162"/>
        <end position="173"/>
    </location>
</feature>
<reference evidence="3" key="1">
    <citation type="journal article" date="2020" name="Stud. Mycol.">
        <title>101 Dothideomycetes genomes: a test case for predicting lifestyles and emergence of pathogens.</title>
        <authorList>
            <person name="Haridas S."/>
            <person name="Albert R."/>
            <person name="Binder M."/>
            <person name="Bloem J."/>
            <person name="Labutti K."/>
            <person name="Salamov A."/>
            <person name="Andreopoulos B."/>
            <person name="Baker S."/>
            <person name="Barry K."/>
            <person name="Bills G."/>
            <person name="Bluhm B."/>
            <person name="Cannon C."/>
            <person name="Castanera R."/>
            <person name="Culley D."/>
            <person name="Daum C."/>
            <person name="Ezra D."/>
            <person name="Gonzalez J."/>
            <person name="Henrissat B."/>
            <person name="Kuo A."/>
            <person name="Liang C."/>
            <person name="Lipzen A."/>
            <person name="Lutzoni F."/>
            <person name="Magnuson J."/>
            <person name="Mondo S."/>
            <person name="Nolan M."/>
            <person name="Ohm R."/>
            <person name="Pangilinan J."/>
            <person name="Park H.-J."/>
            <person name="Ramirez L."/>
            <person name="Alfaro M."/>
            <person name="Sun H."/>
            <person name="Tritt A."/>
            <person name="Yoshinaga Y."/>
            <person name="Zwiers L.-H."/>
            <person name="Turgeon B."/>
            <person name="Goodwin S."/>
            <person name="Spatafora J."/>
            <person name="Crous P."/>
            <person name="Grigoriev I."/>
        </authorList>
    </citation>
    <scope>NUCLEOTIDE SEQUENCE</scope>
    <source>
        <strain evidence="3">CBS 161.51</strain>
    </source>
</reference>
<sequence>MARIRVSYSGDQRASAPFAFFALSSRPAEPSKKFCCYYTLLLAPILSACLVLCFNRLPPMADFPYFDAGGNGRHFQNGQSLNLNFASANTLELSVQHQIKQQQLLSPTTHHRHDSMFQCSPSNTPRPSISQHQAETQPFANTHGTMHVANSYSQRPVNTCMSRSTSQYSSTSSGHPQYNGHQHRASRSSFGSNPLTGASEMSRSYSNASTVQQATPQPNATQPRPVADDNLSRQPSQLSSTTSPDPRYGPAATGAMDLSFDFVPDDIIGGGLAGSDDGNRSFGQMQNTSE</sequence>
<dbReference type="EMBL" id="ML976058">
    <property type="protein sequence ID" value="KAF1940739.1"/>
    <property type="molecule type" value="Genomic_DNA"/>
</dbReference>
<feature type="compositionally biased region" description="Low complexity" evidence="1">
    <location>
        <begin position="212"/>
        <end position="225"/>
    </location>
</feature>
<dbReference type="Proteomes" id="UP000800038">
    <property type="component" value="Unassembled WGS sequence"/>
</dbReference>
<dbReference type="AlphaFoldDB" id="A0A6A5SMQ9"/>
<accession>A0A6A5SMQ9</accession>
<feature type="region of interest" description="Disordered" evidence="1">
    <location>
        <begin position="110"/>
        <end position="133"/>
    </location>
</feature>
<gene>
    <name evidence="3" type="ORF">EJ02DRAFT_467146</name>
</gene>
<feature type="compositionally biased region" description="Polar residues" evidence="1">
    <location>
        <begin position="281"/>
        <end position="290"/>
    </location>
</feature>
<feature type="region of interest" description="Disordered" evidence="1">
    <location>
        <begin position="154"/>
        <end position="290"/>
    </location>
</feature>
<evidence type="ECO:0000256" key="1">
    <source>
        <dbReference type="SAM" id="MobiDB-lite"/>
    </source>
</evidence>
<evidence type="ECO:0000313" key="4">
    <source>
        <dbReference type="Proteomes" id="UP000800038"/>
    </source>
</evidence>
<protein>
    <submittedName>
        <fullName evidence="3">Uncharacterized protein</fullName>
    </submittedName>
</protein>
<evidence type="ECO:0000313" key="3">
    <source>
        <dbReference type="EMBL" id="KAF1940739.1"/>
    </source>
</evidence>